<dbReference type="EMBL" id="VOKX01000070">
    <property type="protein sequence ID" value="KAB7839536.1"/>
    <property type="molecule type" value="Genomic_DNA"/>
</dbReference>
<protein>
    <submittedName>
        <fullName evidence="1">Uncharacterized protein</fullName>
    </submittedName>
</protein>
<dbReference type="OrthoDB" id="9815875at2"/>
<proteinExistence type="predicted"/>
<evidence type="ECO:0000313" key="1">
    <source>
        <dbReference type="EMBL" id="KAB7839536.1"/>
    </source>
</evidence>
<organism evidence="1 2">
    <name type="scientific">Streptomyces mobaraensis</name>
    <name type="common">Streptoverticillium mobaraense</name>
    <dbReference type="NCBI Taxonomy" id="35621"/>
    <lineage>
        <taxon>Bacteria</taxon>
        <taxon>Bacillati</taxon>
        <taxon>Actinomycetota</taxon>
        <taxon>Actinomycetes</taxon>
        <taxon>Kitasatosporales</taxon>
        <taxon>Streptomycetaceae</taxon>
        <taxon>Streptomyces</taxon>
    </lineage>
</organism>
<keyword evidence="2" id="KW-1185">Reference proteome</keyword>
<name>A0A5N5W498_STRMB</name>
<dbReference type="Proteomes" id="UP000327000">
    <property type="component" value="Unassembled WGS sequence"/>
</dbReference>
<evidence type="ECO:0000313" key="2">
    <source>
        <dbReference type="Proteomes" id="UP000327000"/>
    </source>
</evidence>
<comment type="caution">
    <text evidence="1">The sequence shown here is derived from an EMBL/GenBank/DDBJ whole genome shotgun (WGS) entry which is preliminary data.</text>
</comment>
<sequence length="85" mass="9458">MHETGVSGDALHAMLHSCMEDALRLVPSAYGFRGLRAGYVVQARRNGPSTELLTRVGRRRKPQTMNVYDRAFNPADRNSVMLLGL</sequence>
<accession>A0A5N5W498</accession>
<dbReference type="AlphaFoldDB" id="A0A5N5W498"/>
<reference evidence="1 2" key="1">
    <citation type="journal article" date="2019" name="Microb. Cell Fact.">
        <title>Exploring novel herbicidin analogues by transcriptional regulator overexpression and MS/MS molecular networking.</title>
        <authorList>
            <person name="Shi Y."/>
            <person name="Gu R."/>
            <person name="Li Y."/>
            <person name="Wang X."/>
            <person name="Ren W."/>
            <person name="Li X."/>
            <person name="Wang L."/>
            <person name="Xie Y."/>
            <person name="Hong B."/>
        </authorList>
    </citation>
    <scope>NUCLEOTIDE SEQUENCE [LARGE SCALE GENOMIC DNA]</scope>
    <source>
        <strain evidence="1 2">US-43</strain>
    </source>
</reference>
<dbReference type="RefSeq" id="WP_152264650.1">
    <property type="nucleotide sequence ID" value="NZ_VOKX01000070.1"/>
</dbReference>
<gene>
    <name evidence="1" type="ORF">FRZ00_21620</name>
</gene>